<dbReference type="NCBIfam" id="TIGR01670">
    <property type="entry name" value="KdsC-phosphatas"/>
    <property type="match status" value="1"/>
</dbReference>
<dbReference type="GO" id="GO:0008781">
    <property type="term" value="F:N-acylneuraminate cytidylyltransferase activity"/>
    <property type="evidence" value="ECO:0007669"/>
    <property type="project" value="TreeGrafter"/>
</dbReference>
<dbReference type="Pfam" id="PF08282">
    <property type="entry name" value="Hydrolase_3"/>
    <property type="match status" value="1"/>
</dbReference>
<evidence type="ECO:0000256" key="1">
    <source>
        <dbReference type="ARBA" id="ARBA00001946"/>
    </source>
</evidence>
<dbReference type="GO" id="GO:0046872">
    <property type="term" value="F:metal ion binding"/>
    <property type="evidence" value="ECO:0007669"/>
    <property type="project" value="UniProtKB-KW"/>
</dbReference>
<evidence type="ECO:0000256" key="5">
    <source>
        <dbReference type="ARBA" id="ARBA00022801"/>
    </source>
</evidence>
<dbReference type="EMBL" id="CBXV010000001">
    <property type="protein sequence ID" value="CDM64232.1"/>
    <property type="molecule type" value="Genomic_DNA"/>
</dbReference>
<dbReference type="InterPro" id="IPR023214">
    <property type="entry name" value="HAD_sf"/>
</dbReference>
<dbReference type="Proteomes" id="UP000031518">
    <property type="component" value="Unassembled WGS sequence"/>
</dbReference>
<feature type="binding site" evidence="7">
    <location>
        <position position="22"/>
    </location>
    <ligand>
        <name>substrate</name>
    </ligand>
</feature>
<evidence type="ECO:0000256" key="2">
    <source>
        <dbReference type="ARBA" id="ARBA00005893"/>
    </source>
</evidence>
<dbReference type="STRING" id="454194.PYK22_00224"/>
<reference evidence="8 9" key="2">
    <citation type="submission" date="2015-01" db="EMBL/GenBank/DDBJ databases">
        <title>Complete genome sequence of Pyrinomonas methylaliphatogenes type strain K22T.</title>
        <authorList>
            <person name="Lee K.C.Y."/>
            <person name="Power J.F."/>
            <person name="Dunfield P.F."/>
            <person name="Morgan X.C."/>
            <person name="Huttenhower C."/>
            <person name="Stott M.B."/>
        </authorList>
    </citation>
    <scope>NUCLEOTIDE SEQUENCE [LARGE SCALE GENOMIC DNA]</scope>
    <source>
        <strain evidence="8 9">K22</strain>
    </source>
</reference>
<keyword evidence="6 7" id="KW-0460">Magnesium</keyword>
<dbReference type="Gene3D" id="3.40.50.1000">
    <property type="entry name" value="HAD superfamily/HAD-like"/>
    <property type="match status" value="1"/>
</dbReference>
<gene>
    <name evidence="8" type="ORF">PYK22_00224</name>
</gene>
<evidence type="ECO:0000313" key="8">
    <source>
        <dbReference type="EMBL" id="CDM64232.1"/>
    </source>
</evidence>
<comment type="similarity">
    <text evidence="2">Belongs to the KdsC family.</text>
</comment>
<dbReference type="SUPFAM" id="SSF56784">
    <property type="entry name" value="HAD-like"/>
    <property type="match status" value="1"/>
</dbReference>
<evidence type="ECO:0000256" key="6">
    <source>
        <dbReference type="ARBA" id="ARBA00022842"/>
    </source>
</evidence>
<dbReference type="PANTHER" id="PTHR21485">
    <property type="entry name" value="HAD SUPERFAMILY MEMBERS CMAS AND KDSC"/>
    <property type="match status" value="1"/>
</dbReference>
<dbReference type="PIRSF" id="PIRSF006118">
    <property type="entry name" value="KDO8-P_Ptase"/>
    <property type="match status" value="1"/>
</dbReference>
<evidence type="ECO:0000256" key="3">
    <source>
        <dbReference type="ARBA" id="ARBA00011881"/>
    </source>
</evidence>
<dbReference type="SFLD" id="SFLDG01138">
    <property type="entry name" value="C1.6.2:_Deoxy-d-mannose-octulo"/>
    <property type="match status" value="1"/>
</dbReference>
<organism evidence="8 9">
    <name type="scientific">Pyrinomonas methylaliphatogenes</name>
    <dbReference type="NCBI Taxonomy" id="454194"/>
    <lineage>
        <taxon>Bacteria</taxon>
        <taxon>Pseudomonadati</taxon>
        <taxon>Acidobacteriota</taxon>
        <taxon>Blastocatellia</taxon>
        <taxon>Blastocatellales</taxon>
        <taxon>Pyrinomonadaceae</taxon>
        <taxon>Pyrinomonas</taxon>
    </lineage>
</organism>
<keyword evidence="9" id="KW-1185">Reference proteome</keyword>
<feature type="binding site" evidence="7">
    <location>
        <position position="113"/>
    </location>
    <ligand>
        <name>Mg(2+)</name>
        <dbReference type="ChEBI" id="CHEBI:18420"/>
    </ligand>
</feature>
<dbReference type="FunFam" id="3.40.50.1000:FF:000029">
    <property type="entry name" value="3-deoxy-D-manno-octulosonate 8-phosphate phosphatase KdsC"/>
    <property type="match status" value="1"/>
</dbReference>
<dbReference type="PANTHER" id="PTHR21485:SF3">
    <property type="entry name" value="N-ACYLNEURAMINATE CYTIDYLYLTRANSFERASE"/>
    <property type="match status" value="1"/>
</dbReference>
<evidence type="ECO:0000256" key="4">
    <source>
        <dbReference type="ARBA" id="ARBA00022723"/>
    </source>
</evidence>
<accession>A0A0B6WU67</accession>
<keyword evidence="5 8" id="KW-0378">Hydrolase</keyword>
<dbReference type="AlphaFoldDB" id="A0A0B6WU67"/>
<dbReference type="InterPro" id="IPR010023">
    <property type="entry name" value="KdsC_fam"/>
</dbReference>
<feature type="binding site" evidence="7">
    <location>
        <position position="20"/>
    </location>
    <ligand>
        <name>Mg(2+)</name>
        <dbReference type="ChEBI" id="CHEBI:18420"/>
    </ligand>
</feature>
<dbReference type="GO" id="GO:0019143">
    <property type="term" value="F:3-deoxy-manno-octulosonate-8-phosphatase activity"/>
    <property type="evidence" value="ECO:0007669"/>
    <property type="project" value="UniProtKB-EC"/>
</dbReference>
<evidence type="ECO:0000313" key="9">
    <source>
        <dbReference type="Proteomes" id="UP000031518"/>
    </source>
</evidence>
<dbReference type="SFLD" id="SFLDS00003">
    <property type="entry name" value="Haloacid_Dehalogenase"/>
    <property type="match status" value="1"/>
</dbReference>
<dbReference type="EC" id="3.1.3.45" evidence="8"/>
<comment type="subunit">
    <text evidence="3">Homotetramer.</text>
</comment>
<comment type="cofactor">
    <cofactor evidence="1 7">
        <name>Mg(2+)</name>
        <dbReference type="ChEBI" id="CHEBI:18420"/>
    </cofactor>
</comment>
<name>A0A0B6WU67_9BACT</name>
<protein>
    <submittedName>
        <fullName evidence="8">3-deoxy-D-manno-octulosonate 8-phosphate phosphatase, YrbI family</fullName>
        <ecNumber evidence="8">3.1.3.45</ecNumber>
    </submittedName>
</protein>
<dbReference type="InterPro" id="IPR050793">
    <property type="entry name" value="CMP-NeuNAc_synthase"/>
</dbReference>
<evidence type="ECO:0000256" key="7">
    <source>
        <dbReference type="PIRSR" id="PIRSR006118-2"/>
    </source>
</evidence>
<proteinExistence type="inferred from homology"/>
<dbReference type="SFLD" id="SFLDG01136">
    <property type="entry name" value="C1.6:_Phosphoserine_Phosphatas"/>
    <property type="match status" value="1"/>
</dbReference>
<keyword evidence="4 7" id="KW-0479">Metal-binding</keyword>
<sequence>MMGRERLLDRAARVRLLLMDCDGVLTDGRIYLLPDGEEMKAFHVRDGHGLVMWHSVGGISAIVSGRSSKVVERRGHELGISFVRQGVDDKLAELTRILAQTRLSAEQAAFIGDDLADIPLMKRVGLAIAVADASEEVRRIAHYVTRLAGGHGAVREVTELLLKAQGKWAEALNHYLEEK</sequence>
<dbReference type="InterPro" id="IPR036412">
    <property type="entry name" value="HAD-like_sf"/>
</dbReference>
<dbReference type="CDD" id="cd01630">
    <property type="entry name" value="HAD_KDO-like"/>
    <property type="match status" value="1"/>
</dbReference>
<reference evidence="8 9" key="1">
    <citation type="submission" date="2013-12" db="EMBL/GenBank/DDBJ databases">
        <authorList>
            <person name="Stott M."/>
        </authorList>
    </citation>
    <scope>NUCLEOTIDE SEQUENCE [LARGE SCALE GENOMIC DNA]</scope>
    <source>
        <strain evidence="8 9">K22</strain>
    </source>
</reference>